<evidence type="ECO:0000259" key="2">
    <source>
        <dbReference type="Pfam" id="PF18914"/>
    </source>
</evidence>
<dbReference type="RefSeq" id="WP_107866050.1">
    <property type="nucleotide sequence ID" value="NZ_QAON01000010.1"/>
</dbReference>
<accession>A0A2T5IY43</accession>
<reference evidence="3 4" key="1">
    <citation type="submission" date="2018-04" db="EMBL/GenBank/DDBJ databases">
        <title>Genomic Encyclopedia of Archaeal and Bacterial Type Strains, Phase II (KMG-II): from individual species to whole genera.</title>
        <authorList>
            <person name="Goeker M."/>
        </authorList>
    </citation>
    <scope>NUCLEOTIDE SEQUENCE [LARGE SCALE GENOMIC DNA]</scope>
    <source>
        <strain evidence="3 4">DSM 5822</strain>
    </source>
</reference>
<dbReference type="Proteomes" id="UP000244223">
    <property type="component" value="Unassembled WGS sequence"/>
</dbReference>
<name>A0A2T5IY43_9GAMM</name>
<feature type="domain" description="DUF5666" evidence="2">
    <location>
        <begin position="114"/>
        <end position="173"/>
    </location>
</feature>
<evidence type="ECO:0000313" key="3">
    <source>
        <dbReference type="EMBL" id="PTQ88888.1"/>
    </source>
</evidence>
<evidence type="ECO:0000256" key="1">
    <source>
        <dbReference type="SAM" id="SignalP"/>
    </source>
</evidence>
<feature type="chain" id="PRO_5030537699" description="DUF5666 domain-containing protein" evidence="1">
    <location>
        <begin position="27"/>
        <end position="326"/>
    </location>
</feature>
<organism evidence="3 4">
    <name type="scientific">Agitococcus lubricus</name>
    <dbReference type="NCBI Taxonomy" id="1077255"/>
    <lineage>
        <taxon>Bacteria</taxon>
        <taxon>Pseudomonadati</taxon>
        <taxon>Pseudomonadota</taxon>
        <taxon>Gammaproteobacteria</taxon>
        <taxon>Moraxellales</taxon>
        <taxon>Moraxellaceae</taxon>
        <taxon>Agitococcus</taxon>
    </lineage>
</organism>
<feature type="signal peptide" evidence="1">
    <location>
        <begin position="1"/>
        <end position="26"/>
    </location>
</feature>
<gene>
    <name evidence="3" type="ORF">C8N29_11037</name>
</gene>
<proteinExistence type="predicted"/>
<keyword evidence="1" id="KW-0732">Signal</keyword>
<dbReference type="Pfam" id="PF18914">
    <property type="entry name" value="DUF5666"/>
    <property type="match status" value="2"/>
</dbReference>
<feature type="domain" description="DUF5666" evidence="2">
    <location>
        <begin position="277"/>
        <end position="318"/>
    </location>
</feature>
<dbReference type="InterPro" id="IPR043724">
    <property type="entry name" value="DUF5666"/>
</dbReference>
<protein>
    <recommendedName>
        <fullName evidence="2">DUF5666 domain-containing protein</fullName>
    </recommendedName>
</protein>
<dbReference type="PROSITE" id="PS51257">
    <property type="entry name" value="PROKAR_LIPOPROTEIN"/>
    <property type="match status" value="1"/>
</dbReference>
<dbReference type="AlphaFoldDB" id="A0A2T5IY43"/>
<sequence length="326" mass="36040">MRGVILKQRYRLATIGLMSLCLSLMACNTDTQTAQLPGSGGTGYNPVRKGALTVIAPLQAQTLDSLQAAQQNWLITPHSKRLTEQPAQTGQILWLRTHKASNTIDFYAAGAAAQGVVEAVDEDLNIFTMYDTQVIFNQQTQWLDGLQANNVLAQAVAVDGYLQPSGHLIAQRIRRNTDSTVRVISVSMDTYDAETRTLSTGFTDFILNDQTYMPDGEINPQVAPQCVRLQLGARQRNSSTWPVLQMQFWHTVNQGEFLGQNILIPTKTEGEYMFGCQRVYTTAATQWKNIQSEQLPSSALIEVYGTADSSGRIQATYIQALTTDKP</sequence>
<keyword evidence="4" id="KW-1185">Reference proteome</keyword>
<dbReference type="EMBL" id="QAON01000010">
    <property type="protein sequence ID" value="PTQ88888.1"/>
    <property type="molecule type" value="Genomic_DNA"/>
</dbReference>
<evidence type="ECO:0000313" key="4">
    <source>
        <dbReference type="Proteomes" id="UP000244223"/>
    </source>
</evidence>
<comment type="caution">
    <text evidence="3">The sequence shown here is derived from an EMBL/GenBank/DDBJ whole genome shotgun (WGS) entry which is preliminary data.</text>
</comment>